<gene>
    <name evidence="2" type="ORF">DRO07_01555</name>
</gene>
<keyword evidence="1" id="KW-0812">Transmembrane</keyword>
<name>A0A497JG25_9ARCH</name>
<reference evidence="2 3" key="1">
    <citation type="submission" date="2018-06" db="EMBL/GenBank/DDBJ databases">
        <title>Extensive metabolic versatility and redundancy in microbially diverse, dynamic hydrothermal sediments.</title>
        <authorList>
            <person name="Dombrowski N."/>
            <person name="Teske A."/>
            <person name="Baker B.J."/>
        </authorList>
    </citation>
    <scope>NUCLEOTIDE SEQUENCE [LARGE SCALE GENOMIC DNA]</scope>
    <source>
        <strain evidence="2">B9_G13</strain>
    </source>
</reference>
<feature type="non-terminal residue" evidence="2">
    <location>
        <position position="198"/>
    </location>
</feature>
<sequence>MIDRFYAGNYKRYMILPALLFIIFSILAFVYPGLEKGIDIRGGTLIIVRADKQVDIAALEDALSSLNLTELKVIPFQGGVQIQFGANKVLDEAKQLIEQAKAAPSASQKQLLCKQAFEKLNTMLANPITVPNNAEECVKALDDAYSKAKDSFSEKLDNVIVAQLGLTEEQKDRIQHTEVSPTLGRLFWEHALKVFIIA</sequence>
<accession>A0A497JG25</accession>
<evidence type="ECO:0000313" key="3">
    <source>
        <dbReference type="Proteomes" id="UP000277633"/>
    </source>
</evidence>
<comment type="caution">
    <text evidence="2">The sequence shown here is derived from an EMBL/GenBank/DDBJ whole genome shotgun (WGS) entry which is preliminary data.</text>
</comment>
<organism evidence="2 3">
    <name type="scientific">Candidatus Iainarchaeum sp</name>
    <dbReference type="NCBI Taxonomy" id="3101447"/>
    <lineage>
        <taxon>Archaea</taxon>
        <taxon>Candidatus Iainarchaeota</taxon>
        <taxon>Candidatus Iainarchaeia</taxon>
        <taxon>Candidatus Iainarchaeales</taxon>
        <taxon>Candidatus Iainarchaeaceae</taxon>
        <taxon>Candidatus Iainarchaeum</taxon>
    </lineage>
</organism>
<protein>
    <submittedName>
        <fullName evidence="2">Uncharacterized protein</fullName>
    </submittedName>
</protein>
<dbReference type="Proteomes" id="UP000277633">
    <property type="component" value="Unassembled WGS sequence"/>
</dbReference>
<dbReference type="EMBL" id="QMWO01000043">
    <property type="protein sequence ID" value="RLG69827.1"/>
    <property type="molecule type" value="Genomic_DNA"/>
</dbReference>
<feature type="transmembrane region" description="Helical" evidence="1">
    <location>
        <begin position="12"/>
        <end position="31"/>
    </location>
</feature>
<proteinExistence type="predicted"/>
<dbReference type="InterPro" id="IPR022646">
    <property type="entry name" value="SecD/SecF_CS"/>
</dbReference>
<evidence type="ECO:0000313" key="2">
    <source>
        <dbReference type="EMBL" id="RLG69827.1"/>
    </source>
</evidence>
<dbReference type="Pfam" id="PF07549">
    <property type="entry name" value="Sec_GG"/>
    <property type="match status" value="1"/>
</dbReference>
<dbReference type="AlphaFoldDB" id="A0A497JG25"/>
<evidence type="ECO:0000256" key="1">
    <source>
        <dbReference type="SAM" id="Phobius"/>
    </source>
</evidence>
<keyword evidence="1" id="KW-1133">Transmembrane helix</keyword>
<keyword evidence="1" id="KW-0472">Membrane</keyword>